<feature type="domain" description="N-acetyltransferase" evidence="3">
    <location>
        <begin position="1"/>
        <end position="137"/>
    </location>
</feature>
<dbReference type="Gene3D" id="3.40.630.30">
    <property type="match status" value="1"/>
</dbReference>
<dbReference type="KEGG" id="aft:BBF96_15485"/>
<accession>A0A3S9T291</accession>
<organism evidence="4 5">
    <name type="scientific">Anoxybacter fermentans</name>
    <dbReference type="NCBI Taxonomy" id="1323375"/>
    <lineage>
        <taxon>Bacteria</taxon>
        <taxon>Bacillati</taxon>
        <taxon>Bacillota</taxon>
        <taxon>Clostridia</taxon>
        <taxon>Halanaerobiales</taxon>
        <taxon>Anoxybacter</taxon>
    </lineage>
</organism>
<dbReference type="Proteomes" id="UP000267250">
    <property type="component" value="Chromosome"/>
</dbReference>
<name>A0A3S9T291_9FIRM</name>
<dbReference type="CDD" id="cd04301">
    <property type="entry name" value="NAT_SF"/>
    <property type="match status" value="1"/>
</dbReference>
<dbReference type="PROSITE" id="PS51186">
    <property type="entry name" value="GNAT"/>
    <property type="match status" value="1"/>
</dbReference>
<keyword evidence="5" id="KW-1185">Reference proteome</keyword>
<dbReference type="InterPro" id="IPR050680">
    <property type="entry name" value="YpeA/RimI_acetyltransf"/>
</dbReference>
<dbReference type="PIRSF" id="PIRSF037663">
    <property type="entry name" value="Acetyltransf_GNAT_prd"/>
    <property type="match status" value="1"/>
</dbReference>
<evidence type="ECO:0000259" key="3">
    <source>
        <dbReference type="PROSITE" id="PS51186"/>
    </source>
</evidence>
<dbReference type="OrthoDB" id="1821130at2"/>
<dbReference type="GO" id="GO:0016747">
    <property type="term" value="F:acyltransferase activity, transferring groups other than amino-acyl groups"/>
    <property type="evidence" value="ECO:0007669"/>
    <property type="project" value="InterPro"/>
</dbReference>
<dbReference type="InterPro" id="IPR000182">
    <property type="entry name" value="GNAT_dom"/>
</dbReference>
<dbReference type="RefSeq" id="WP_127018018.1">
    <property type="nucleotide sequence ID" value="NZ_CP016379.1"/>
</dbReference>
<dbReference type="AlphaFoldDB" id="A0A3S9T291"/>
<keyword evidence="1" id="KW-0808">Transferase</keyword>
<dbReference type="EMBL" id="CP016379">
    <property type="protein sequence ID" value="AZR74651.1"/>
    <property type="molecule type" value="Genomic_DNA"/>
</dbReference>
<dbReference type="SUPFAM" id="SSF55729">
    <property type="entry name" value="Acyl-CoA N-acyltransferases (Nat)"/>
    <property type="match status" value="1"/>
</dbReference>
<dbReference type="InterPro" id="IPR016181">
    <property type="entry name" value="Acyl_CoA_acyltransferase"/>
</dbReference>
<dbReference type="InterPro" id="IPR017255">
    <property type="entry name" value="AcTrfase_GNAT_prd"/>
</dbReference>
<gene>
    <name evidence="4" type="ORF">BBF96_15485</name>
</gene>
<evidence type="ECO:0000256" key="2">
    <source>
        <dbReference type="ARBA" id="ARBA00023315"/>
    </source>
</evidence>
<dbReference type="PANTHER" id="PTHR43420">
    <property type="entry name" value="ACETYLTRANSFERASE"/>
    <property type="match status" value="1"/>
</dbReference>
<protein>
    <recommendedName>
        <fullName evidence="3">N-acetyltransferase domain-containing protein</fullName>
    </recommendedName>
</protein>
<evidence type="ECO:0000313" key="5">
    <source>
        <dbReference type="Proteomes" id="UP000267250"/>
    </source>
</evidence>
<evidence type="ECO:0000313" key="4">
    <source>
        <dbReference type="EMBL" id="AZR74651.1"/>
    </source>
</evidence>
<sequence length="140" mass="16135">MRIREMTINDYEEVYRLWASAGITLKKSDEREEIEKMLKRNPNTCLVGEKDGKIIAAVMGGFDGRRGYIHHLAVQPSLQGQGYGGQLLKELERRFTQMGVKKVHLFVVDTNKEVIGFYEKNGYIQRDELIPMSKTLLDEI</sequence>
<evidence type="ECO:0000256" key="1">
    <source>
        <dbReference type="ARBA" id="ARBA00022679"/>
    </source>
</evidence>
<proteinExistence type="predicted"/>
<reference evidence="4 5" key="1">
    <citation type="submission" date="2016-07" db="EMBL/GenBank/DDBJ databases">
        <title>Genome and transcriptome analysis of iron-reducing fermentative bacteria Anoxybacter fermentans.</title>
        <authorList>
            <person name="Zeng X."/>
            <person name="Shao Z."/>
        </authorList>
    </citation>
    <scope>NUCLEOTIDE SEQUENCE [LARGE SCALE GENOMIC DNA]</scope>
    <source>
        <strain evidence="4 5">DY22613</strain>
    </source>
</reference>
<dbReference type="Pfam" id="PF00583">
    <property type="entry name" value="Acetyltransf_1"/>
    <property type="match status" value="1"/>
</dbReference>
<keyword evidence="2" id="KW-0012">Acyltransferase</keyword>